<accession>R4KAA8</accession>
<proteinExistence type="predicted"/>
<dbReference type="AlphaFoldDB" id="R4KAA8"/>
<protein>
    <submittedName>
        <fullName evidence="2">Uncharacterized protein</fullName>
    </submittedName>
</protein>
<dbReference type="KEGG" id="cpas:Clopa_3878"/>
<dbReference type="HOGENOM" id="CLU_1692441_0_0_9"/>
<keyword evidence="1" id="KW-0812">Transmembrane</keyword>
<gene>
    <name evidence="2" type="ORF">Clopa_3878</name>
</gene>
<evidence type="ECO:0000313" key="3">
    <source>
        <dbReference type="Proteomes" id="UP000013523"/>
    </source>
</evidence>
<sequence length="155" mass="17812">MIFLLRELFYFLYKYKTVKIWRRIIIKKFKIILIIGIIGAALLSTHISKSFSNWYISEGVKNSSFITPKMQFSMYDNVVLNGASIGAAAGVVYANNIPILVKTSKSNNFTEYTKTNTYKVTDKNDPNYIDNNAKFKFSLDKDENGNVRGIRIEQQ</sequence>
<name>R4KAA8_CLOPA</name>
<organism evidence="2 3">
    <name type="scientific">Clostridium pasteurianum BC1</name>
    <dbReference type="NCBI Taxonomy" id="86416"/>
    <lineage>
        <taxon>Bacteria</taxon>
        <taxon>Bacillati</taxon>
        <taxon>Bacillota</taxon>
        <taxon>Clostridia</taxon>
        <taxon>Eubacteriales</taxon>
        <taxon>Clostridiaceae</taxon>
        <taxon>Clostridium</taxon>
    </lineage>
</organism>
<keyword evidence="1" id="KW-1133">Transmembrane helix</keyword>
<evidence type="ECO:0000313" key="2">
    <source>
        <dbReference type="EMBL" id="AGK98631.1"/>
    </source>
</evidence>
<reference evidence="2 3" key="1">
    <citation type="submission" date="2012-01" db="EMBL/GenBank/DDBJ databases">
        <title>Complete sequence of chromosome of Clostridium pasteurianum BC1.</title>
        <authorList>
            <consortium name="US DOE Joint Genome Institute"/>
            <person name="Lucas S."/>
            <person name="Han J."/>
            <person name="Lapidus A."/>
            <person name="Cheng J.-F."/>
            <person name="Goodwin L."/>
            <person name="Pitluck S."/>
            <person name="Peters L."/>
            <person name="Mikhailova N."/>
            <person name="Teshima H."/>
            <person name="Detter J.C."/>
            <person name="Han C."/>
            <person name="Tapia R."/>
            <person name="Land M."/>
            <person name="Hauser L."/>
            <person name="Kyrpides N."/>
            <person name="Ivanova N."/>
            <person name="Pagani I."/>
            <person name="Dunn J."/>
            <person name="Taghavi S."/>
            <person name="Francis A."/>
            <person name="van der Lelie D."/>
            <person name="Woyke T."/>
        </authorList>
    </citation>
    <scope>NUCLEOTIDE SEQUENCE [LARGE SCALE GENOMIC DNA]</scope>
    <source>
        <strain evidence="2 3">BC1</strain>
    </source>
</reference>
<dbReference type="EMBL" id="CP003261">
    <property type="protein sequence ID" value="AGK98631.1"/>
    <property type="molecule type" value="Genomic_DNA"/>
</dbReference>
<keyword evidence="1" id="KW-0472">Membrane</keyword>
<dbReference type="Proteomes" id="UP000013523">
    <property type="component" value="Chromosome"/>
</dbReference>
<keyword evidence="3" id="KW-1185">Reference proteome</keyword>
<dbReference type="PATRIC" id="fig|86416.3.peg.3875"/>
<evidence type="ECO:0000256" key="1">
    <source>
        <dbReference type="SAM" id="Phobius"/>
    </source>
</evidence>
<dbReference type="STRING" id="86416.Clopa_3878"/>
<dbReference type="eggNOG" id="ENOG50327EG">
    <property type="taxonomic scope" value="Bacteria"/>
</dbReference>
<feature type="transmembrane region" description="Helical" evidence="1">
    <location>
        <begin position="78"/>
        <end position="101"/>
    </location>
</feature>
<feature type="transmembrane region" description="Helical" evidence="1">
    <location>
        <begin position="29"/>
        <end position="47"/>
    </location>
</feature>